<organism evidence="1">
    <name type="scientific">Podoviridae sp. ctcKt3</name>
    <dbReference type="NCBI Taxonomy" id="2826566"/>
    <lineage>
        <taxon>Viruses</taxon>
        <taxon>Duplodnaviria</taxon>
        <taxon>Heunggongvirae</taxon>
        <taxon>Uroviricota</taxon>
        <taxon>Caudoviricetes</taxon>
    </lineage>
</organism>
<reference evidence="1" key="1">
    <citation type="journal article" date="2021" name="Proc. Natl. Acad. Sci. U.S.A.">
        <title>A Catalog of Tens of Thousands of Viruses from Human Metagenomes Reveals Hidden Associations with Chronic Diseases.</title>
        <authorList>
            <person name="Tisza M.J."/>
            <person name="Buck C.B."/>
        </authorList>
    </citation>
    <scope>NUCLEOTIDE SEQUENCE</scope>
    <source>
        <strain evidence="1">CtcKt3</strain>
    </source>
</reference>
<accession>A0A8S5N7N6</accession>
<name>A0A8S5N7N6_9CAUD</name>
<evidence type="ECO:0000313" key="1">
    <source>
        <dbReference type="EMBL" id="DAD90375.1"/>
    </source>
</evidence>
<sequence length="182" mass="20984">MLKMKSNDDRTNWFDDDVLNDERVRRVIRGRRRRLHLREYNKGEGDWETFCRSVALLKGFYKPQGAQVAFADSIEHAANVCLSLAPWTSRVGALSRTQNIEMLSGLIYCPALVAWCAVCHIKGATCYEMSKIWGRNKFAQTLVKIACCFFDNLTDVRYTDEDIARMSQQQQCQDRGCDYGIH</sequence>
<protein>
    <submittedName>
        <fullName evidence="1">Uncharacterized protein</fullName>
    </submittedName>
</protein>
<dbReference type="EMBL" id="BK015084">
    <property type="protein sequence ID" value="DAD90375.1"/>
    <property type="molecule type" value="Genomic_DNA"/>
</dbReference>
<proteinExistence type="predicted"/>